<dbReference type="Proteomes" id="UP000245959">
    <property type="component" value="Unassembled WGS sequence"/>
</dbReference>
<evidence type="ECO:0000256" key="1">
    <source>
        <dbReference type="ARBA" id="ARBA00004651"/>
    </source>
</evidence>
<keyword evidence="11" id="KW-1185">Reference proteome</keyword>
<gene>
    <name evidence="10" type="ORF">C8D82_103111</name>
</gene>
<feature type="transmembrane region" description="Helical" evidence="8">
    <location>
        <begin position="443"/>
        <end position="465"/>
    </location>
</feature>
<dbReference type="GeneID" id="78294097"/>
<dbReference type="EMBL" id="QEKH01000003">
    <property type="protein sequence ID" value="PVY45197.1"/>
    <property type="molecule type" value="Genomic_DNA"/>
</dbReference>
<dbReference type="Pfam" id="PF13231">
    <property type="entry name" value="PMT_2"/>
    <property type="match status" value="1"/>
</dbReference>
<feature type="transmembrane region" description="Helical" evidence="8">
    <location>
        <begin position="199"/>
        <end position="215"/>
    </location>
</feature>
<proteinExistence type="predicted"/>
<dbReference type="PANTHER" id="PTHR33908:SF11">
    <property type="entry name" value="MEMBRANE PROTEIN"/>
    <property type="match status" value="1"/>
</dbReference>
<comment type="caution">
    <text evidence="10">The sequence shown here is derived from an EMBL/GenBank/DDBJ whole genome shotgun (WGS) entry which is preliminary data.</text>
</comment>
<evidence type="ECO:0000256" key="4">
    <source>
        <dbReference type="ARBA" id="ARBA00022679"/>
    </source>
</evidence>
<feature type="transmembrane region" description="Helical" evidence="8">
    <location>
        <begin position="79"/>
        <end position="97"/>
    </location>
</feature>
<feature type="transmembrane region" description="Helical" evidence="8">
    <location>
        <begin position="351"/>
        <end position="375"/>
    </location>
</feature>
<evidence type="ECO:0000256" key="3">
    <source>
        <dbReference type="ARBA" id="ARBA00022676"/>
    </source>
</evidence>
<keyword evidence="2" id="KW-1003">Cell membrane</keyword>
<evidence type="ECO:0000256" key="7">
    <source>
        <dbReference type="ARBA" id="ARBA00023136"/>
    </source>
</evidence>
<keyword evidence="3 10" id="KW-0328">Glycosyltransferase</keyword>
<feature type="transmembrane region" description="Helical" evidence="8">
    <location>
        <begin position="131"/>
        <end position="149"/>
    </location>
</feature>
<accession>A0A2U1B9K0</accession>
<sequence length="619" mass="68129">MVNAKCKNRNAAASWNRRRFFRNLLLIAAGALLLRLAVSWELGAVNGGRNSVFAPSSLSDLATYMKLARDMAGFRYEGVFYYQPFYYAVFLPAVYLVSAGSVWAVIFVQSLLGAATSLLAGLAGGRLFGRTGGYVAAILVAISTPLLLYTPFHQNETLQTFNILLLFYLTLRACDRWTLPRWGCVGLVAGVAILTRGNIWFLVPGVAAAMILSGIRLRRSFLRQAGAFALFFLLLLAVQLPFAIHNTRLTGKLTGPSTAADAVLGLGNSVEAPAGGRNPGLPAGPMEYPEAYHRMMQRASEGVSVPAQMWEWMCSSPGSFFELQFRKLLLFWDYREIPNNVSLYGEGQFSLILRCLLPGRSAVPIALGIAGLLVFAGRLRRKRQTGLLLLYYFICAYWAAAALFYILSRFRAPVLPLVAVAGGGYVGWMFRRWKRNPGGRRKLLLYGGAALLAGFWLTSSSYDFYRENLEAGIMRLVRPDGTLVTGGGKPDERFDYGPFTFGGWSEAVLEPGGTLAKKFVTPATAGELEWTILTLVPGSVTFRVNNGPEQTLDAPERGLNKLKFPVALSDGVVRLDFTRVNGEHHLLYDSQRDYRRSSFGASPLPGEWIMRLLTPPAHP</sequence>
<feature type="domain" description="Glycosyltransferase RgtA/B/C/D-like" evidence="9">
    <location>
        <begin position="84"/>
        <end position="243"/>
    </location>
</feature>
<evidence type="ECO:0000256" key="2">
    <source>
        <dbReference type="ARBA" id="ARBA00022475"/>
    </source>
</evidence>
<evidence type="ECO:0000256" key="5">
    <source>
        <dbReference type="ARBA" id="ARBA00022692"/>
    </source>
</evidence>
<dbReference type="GO" id="GO:0009103">
    <property type="term" value="P:lipopolysaccharide biosynthetic process"/>
    <property type="evidence" value="ECO:0007669"/>
    <property type="project" value="UniProtKB-ARBA"/>
</dbReference>
<dbReference type="InterPro" id="IPR050297">
    <property type="entry name" value="LipidA_mod_glycosyltrf_83"/>
</dbReference>
<feature type="transmembrane region" description="Helical" evidence="8">
    <location>
        <begin position="413"/>
        <end position="431"/>
    </location>
</feature>
<keyword evidence="4 10" id="KW-0808">Transferase</keyword>
<evidence type="ECO:0000256" key="8">
    <source>
        <dbReference type="SAM" id="Phobius"/>
    </source>
</evidence>
<organism evidence="10 11">
    <name type="scientific">Victivallis vadensis</name>
    <dbReference type="NCBI Taxonomy" id="172901"/>
    <lineage>
        <taxon>Bacteria</taxon>
        <taxon>Pseudomonadati</taxon>
        <taxon>Lentisphaerota</taxon>
        <taxon>Lentisphaeria</taxon>
        <taxon>Victivallales</taxon>
        <taxon>Victivallaceae</taxon>
        <taxon>Victivallis</taxon>
    </lineage>
</organism>
<evidence type="ECO:0000259" key="9">
    <source>
        <dbReference type="Pfam" id="PF13231"/>
    </source>
</evidence>
<dbReference type="AlphaFoldDB" id="A0A2U1B9K0"/>
<keyword evidence="5 8" id="KW-0812">Transmembrane</keyword>
<keyword evidence="6 8" id="KW-1133">Transmembrane helix</keyword>
<name>A0A2U1B9K0_9BACT</name>
<evidence type="ECO:0000313" key="10">
    <source>
        <dbReference type="EMBL" id="PVY45197.1"/>
    </source>
</evidence>
<dbReference type="GO" id="GO:0016763">
    <property type="term" value="F:pentosyltransferase activity"/>
    <property type="evidence" value="ECO:0007669"/>
    <property type="project" value="TreeGrafter"/>
</dbReference>
<dbReference type="InterPro" id="IPR038731">
    <property type="entry name" value="RgtA/B/C-like"/>
</dbReference>
<reference evidence="10 11" key="1">
    <citation type="submission" date="2018-04" db="EMBL/GenBank/DDBJ databases">
        <title>Genomic Encyclopedia of Type Strains, Phase IV (KMG-IV): sequencing the most valuable type-strain genomes for metagenomic binning, comparative biology and taxonomic classification.</title>
        <authorList>
            <person name="Goeker M."/>
        </authorList>
    </citation>
    <scope>NUCLEOTIDE SEQUENCE [LARGE SCALE GENOMIC DNA]</scope>
    <source>
        <strain evidence="10 11">DSM 14823</strain>
    </source>
</reference>
<evidence type="ECO:0000313" key="11">
    <source>
        <dbReference type="Proteomes" id="UP000245959"/>
    </source>
</evidence>
<dbReference type="PANTHER" id="PTHR33908">
    <property type="entry name" value="MANNOSYLTRANSFERASE YKCB-RELATED"/>
    <property type="match status" value="1"/>
</dbReference>
<protein>
    <submittedName>
        <fullName evidence="10">Dolichyl-phosphate-mannose-protein mannosyltransferase</fullName>
    </submittedName>
</protein>
<dbReference type="RefSeq" id="WP_116882769.1">
    <property type="nucleotide sequence ID" value="NZ_QEKH01000003.1"/>
</dbReference>
<keyword evidence="7 8" id="KW-0472">Membrane</keyword>
<dbReference type="GO" id="GO:0005886">
    <property type="term" value="C:plasma membrane"/>
    <property type="evidence" value="ECO:0007669"/>
    <property type="project" value="UniProtKB-SubCell"/>
</dbReference>
<comment type="subcellular location">
    <subcellularLocation>
        <location evidence="1">Cell membrane</location>
        <topology evidence="1">Multi-pass membrane protein</topology>
    </subcellularLocation>
</comment>
<feature type="transmembrane region" description="Helical" evidence="8">
    <location>
        <begin position="227"/>
        <end position="244"/>
    </location>
</feature>
<feature type="transmembrane region" description="Helical" evidence="8">
    <location>
        <begin position="387"/>
        <end position="407"/>
    </location>
</feature>
<evidence type="ECO:0000256" key="6">
    <source>
        <dbReference type="ARBA" id="ARBA00022989"/>
    </source>
</evidence>